<evidence type="ECO:0000313" key="7">
    <source>
        <dbReference type="EMBL" id="ABQ28069.1"/>
    </source>
</evidence>
<dbReference type="GO" id="GO:0016020">
    <property type="term" value="C:membrane"/>
    <property type="evidence" value="ECO:0007669"/>
    <property type="project" value="UniProtKB-SubCell"/>
</dbReference>
<sequence length="146" mass="15562">MNLAGKHLLSILRVALATVFVYAGALKINDPVAFAGNIAAYKLLPYFAAYLAAAILPWLEICCGLLLIIGWRVRAAAGMVVLLNIAFIIALAAAMVRGLDIDCGCFKQAGAKTPAWQALLRDAVLLVMALTVLRSADRKLKEDPPA</sequence>
<feature type="domain" description="Methylamine utilisation protein MauE" evidence="6">
    <location>
        <begin position="7"/>
        <end position="133"/>
    </location>
</feature>
<evidence type="ECO:0000313" key="8">
    <source>
        <dbReference type="Proteomes" id="UP000006695"/>
    </source>
</evidence>
<evidence type="ECO:0000256" key="5">
    <source>
        <dbReference type="SAM" id="Phobius"/>
    </source>
</evidence>
<comment type="subcellular location">
    <subcellularLocation>
        <location evidence="1">Membrane</location>
        <topology evidence="1">Multi-pass membrane protein</topology>
    </subcellularLocation>
</comment>
<dbReference type="RefSeq" id="WP_011940709.1">
    <property type="nucleotide sequence ID" value="NC_009483.1"/>
</dbReference>
<proteinExistence type="predicted"/>
<feature type="transmembrane region" description="Helical" evidence="5">
    <location>
        <begin position="47"/>
        <end position="69"/>
    </location>
</feature>
<feature type="transmembrane region" description="Helical" evidence="5">
    <location>
        <begin position="76"/>
        <end position="95"/>
    </location>
</feature>
<dbReference type="InterPro" id="IPR009908">
    <property type="entry name" value="Methylamine_util_MauE"/>
</dbReference>
<keyword evidence="4 5" id="KW-0472">Membrane</keyword>
<dbReference type="UniPathway" id="UPA00895"/>
<organism evidence="7 8">
    <name type="scientific">Geotalea uraniireducens (strain Rf4)</name>
    <name type="common">Geobacter uraniireducens</name>
    <dbReference type="NCBI Taxonomy" id="351605"/>
    <lineage>
        <taxon>Bacteria</taxon>
        <taxon>Pseudomonadati</taxon>
        <taxon>Thermodesulfobacteriota</taxon>
        <taxon>Desulfuromonadia</taxon>
        <taxon>Geobacterales</taxon>
        <taxon>Geobacteraceae</taxon>
        <taxon>Geotalea</taxon>
    </lineage>
</organism>
<evidence type="ECO:0000259" key="6">
    <source>
        <dbReference type="Pfam" id="PF07291"/>
    </source>
</evidence>
<protein>
    <submittedName>
        <fullName evidence="7">DoxX family protein</fullName>
    </submittedName>
</protein>
<keyword evidence="3 5" id="KW-1133">Transmembrane helix</keyword>
<dbReference type="GO" id="GO:0030416">
    <property type="term" value="P:methylamine metabolic process"/>
    <property type="evidence" value="ECO:0007669"/>
    <property type="project" value="InterPro"/>
</dbReference>
<reference evidence="7 8" key="1">
    <citation type="submission" date="2007-05" db="EMBL/GenBank/DDBJ databases">
        <title>Complete sequence of Geobacter uraniireducens Rf4.</title>
        <authorList>
            <consortium name="US DOE Joint Genome Institute"/>
            <person name="Copeland A."/>
            <person name="Lucas S."/>
            <person name="Lapidus A."/>
            <person name="Barry K."/>
            <person name="Detter J.C."/>
            <person name="Glavina del Rio T."/>
            <person name="Hammon N."/>
            <person name="Israni S."/>
            <person name="Dalin E."/>
            <person name="Tice H."/>
            <person name="Pitluck S."/>
            <person name="Chertkov O."/>
            <person name="Brettin T."/>
            <person name="Bruce D."/>
            <person name="Han C."/>
            <person name="Schmutz J."/>
            <person name="Larimer F."/>
            <person name="Land M."/>
            <person name="Hauser L."/>
            <person name="Kyrpides N."/>
            <person name="Mikhailova N."/>
            <person name="Shelobolina E."/>
            <person name="Aklujkar M."/>
            <person name="Lovley D."/>
            <person name="Richardson P."/>
        </authorList>
    </citation>
    <scope>NUCLEOTIDE SEQUENCE [LARGE SCALE GENOMIC DNA]</scope>
    <source>
        <strain evidence="7 8">Rf4</strain>
    </source>
</reference>
<evidence type="ECO:0000256" key="1">
    <source>
        <dbReference type="ARBA" id="ARBA00004141"/>
    </source>
</evidence>
<keyword evidence="8" id="KW-1185">Reference proteome</keyword>
<dbReference type="EMBL" id="CP000698">
    <property type="protein sequence ID" value="ABQ28069.1"/>
    <property type="molecule type" value="Genomic_DNA"/>
</dbReference>
<accession>A5G8F1</accession>
<keyword evidence="2 5" id="KW-0812">Transmembrane</keyword>
<dbReference type="HOGENOM" id="CLU_101331_3_1_7"/>
<gene>
    <name evidence="7" type="ordered locus">Gura_3921</name>
</gene>
<dbReference type="AlphaFoldDB" id="A5G8F1"/>
<dbReference type="Proteomes" id="UP000006695">
    <property type="component" value="Chromosome"/>
</dbReference>
<dbReference type="OrthoDB" id="9809646at2"/>
<evidence type="ECO:0000256" key="2">
    <source>
        <dbReference type="ARBA" id="ARBA00022692"/>
    </source>
</evidence>
<name>A5G8F1_GEOUR</name>
<dbReference type="KEGG" id="gur:Gura_3921"/>
<dbReference type="STRING" id="351605.Gura_3921"/>
<dbReference type="Pfam" id="PF07291">
    <property type="entry name" value="MauE"/>
    <property type="match status" value="1"/>
</dbReference>
<evidence type="ECO:0000256" key="4">
    <source>
        <dbReference type="ARBA" id="ARBA00023136"/>
    </source>
</evidence>
<evidence type="ECO:0000256" key="3">
    <source>
        <dbReference type="ARBA" id="ARBA00022989"/>
    </source>
</evidence>